<organism evidence="1">
    <name type="scientific">marine metagenome</name>
    <dbReference type="NCBI Taxonomy" id="408172"/>
    <lineage>
        <taxon>unclassified sequences</taxon>
        <taxon>metagenomes</taxon>
        <taxon>ecological metagenomes</taxon>
    </lineage>
</organism>
<proteinExistence type="predicted"/>
<dbReference type="EMBL" id="UINC01106720">
    <property type="protein sequence ID" value="SVC71572.1"/>
    <property type="molecule type" value="Genomic_DNA"/>
</dbReference>
<accession>A0A382PI08</accession>
<gene>
    <name evidence="1" type="ORF">METZ01_LOCUS324426</name>
</gene>
<protein>
    <submittedName>
        <fullName evidence="1">Uncharacterized protein</fullName>
    </submittedName>
</protein>
<reference evidence="1" key="1">
    <citation type="submission" date="2018-05" db="EMBL/GenBank/DDBJ databases">
        <authorList>
            <person name="Lanie J.A."/>
            <person name="Ng W.-L."/>
            <person name="Kazmierczak K.M."/>
            <person name="Andrzejewski T.M."/>
            <person name="Davidsen T.M."/>
            <person name="Wayne K.J."/>
            <person name="Tettelin H."/>
            <person name="Glass J.I."/>
            <person name="Rusch D."/>
            <person name="Podicherti R."/>
            <person name="Tsui H.-C.T."/>
            <person name="Winkler M.E."/>
        </authorList>
    </citation>
    <scope>NUCLEOTIDE SEQUENCE</scope>
</reference>
<sequence>MIISILFVGCATHVHHIGMGPQIGEKITARQWYLFYGLIPINSVNTNKMAGMDMNGDFITNYEIQTQTGPTDILIAIGLGMITFGAGPAIIQSRTVTITK</sequence>
<name>A0A382PI08_9ZZZZ</name>
<evidence type="ECO:0000313" key="1">
    <source>
        <dbReference type="EMBL" id="SVC71572.1"/>
    </source>
</evidence>
<dbReference type="AlphaFoldDB" id="A0A382PI08"/>